<comment type="caution">
    <text evidence="1">The sequence shown here is derived from an EMBL/GenBank/DDBJ whole genome shotgun (WGS) entry which is preliminary data.</text>
</comment>
<dbReference type="EMBL" id="ASPP01018796">
    <property type="protein sequence ID" value="ETO15793.1"/>
    <property type="molecule type" value="Genomic_DNA"/>
</dbReference>
<evidence type="ECO:0000313" key="2">
    <source>
        <dbReference type="Proteomes" id="UP000023152"/>
    </source>
</evidence>
<protein>
    <submittedName>
        <fullName evidence="1">Uncharacterized protein</fullName>
    </submittedName>
</protein>
<reference evidence="1 2" key="1">
    <citation type="journal article" date="2013" name="Curr. Biol.">
        <title>The Genome of the Foraminiferan Reticulomyxa filosa.</title>
        <authorList>
            <person name="Glockner G."/>
            <person name="Hulsmann N."/>
            <person name="Schleicher M."/>
            <person name="Noegel A.A."/>
            <person name="Eichinger L."/>
            <person name="Gallinger C."/>
            <person name="Pawlowski J."/>
            <person name="Sierra R."/>
            <person name="Euteneuer U."/>
            <person name="Pillet L."/>
            <person name="Moustafa A."/>
            <person name="Platzer M."/>
            <person name="Groth M."/>
            <person name="Szafranski K."/>
            <person name="Schliwa M."/>
        </authorList>
    </citation>
    <scope>NUCLEOTIDE SEQUENCE [LARGE SCALE GENOMIC DNA]</scope>
</reference>
<gene>
    <name evidence="1" type="ORF">RFI_21574</name>
</gene>
<organism evidence="1 2">
    <name type="scientific">Reticulomyxa filosa</name>
    <dbReference type="NCBI Taxonomy" id="46433"/>
    <lineage>
        <taxon>Eukaryota</taxon>
        <taxon>Sar</taxon>
        <taxon>Rhizaria</taxon>
        <taxon>Retaria</taxon>
        <taxon>Foraminifera</taxon>
        <taxon>Monothalamids</taxon>
        <taxon>Reticulomyxidae</taxon>
        <taxon>Reticulomyxa</taxon>
    </lineage>
</organism>
<name>X6MP64_RETFI</name>
<proteinExistence type="predicted"/>
<dbReference type="AlphaFoldDB" id="X6MP64"/>
<keyword evidence="2" id="KW-1185">Reference proteome</keyword>
<evidence type="ECO:0000313" key="1">
    <source>
        <dbReference type="EMBL" id="ETO15793.1"/>
    </source>
</evidence>
<accession>X6MP64</accession>
<sequence>MYNNTISKMLFIMTSVVTMPNDENVKNDDDDQRHTSSSPECYTKIITVSYQSSLSKKNSAPVGTPKNNVDFHINDLTIFLSNHRFRLYEKVSAFVPARVAGKNLGNGDIFDLERGTVVGILPQALSYVVRYDEYSNEYTTQLSQQYVFKAPSLVSRRERFFIFLFDMRGGEKK</sequence>
<dbReference type="Proteomes" id="UP000023152">
    <property type="component" value="Unassembled WGS sequence"/>
</dbReference>